<keyword evidence="2 6" id="KW-0732">Signal</keyword>
<dbReference type="PANTHER" id="PTHR43649:SF33">
    <property type="entry name" value="POLYGALACTURONAN_RHAMNOGALACTURONAN-BINDING PROTEIN YTCQ"/>
    <property type="match status" value="1"/>
</dbReference>
<evidence type="ECO:0000313" key="8">
    <source>
        <dbReference type="Proteomes" id="UP001500212"/>
    </source>
</evidence>
<sequence>MGTGLRRSRRPVVHAVAAVTALLAATAGCGGGGGGGGTGGGKTLTMWTFKQTHVKALEAVAAAFKAKTGITVKITAYTPDDTYTSKVQSAAAAHSLADVLELHAAGEDRVFGASGILTDLAPSVDAGWKGRYLQGTADAGLITDSVYQASQKPKSPWKGVKKGQMFDVPFTAGTFGIVFANKSKLRAAGLDPTKPPKTWEELISWIKATHGKDPATGGITMGLKVTSTAFDWALQPLTYAYLGKPAYQALFGQDRSQTWGSPNGQRALTVYDQITPYWTAGSQTLGIDDADQAFAQGKSAFDIGGTFTMASIKQNGMDPSNIMAFGLPAAQGSAVKDFKLAPIALTGLGISAQSKNQKAALQWVRYLSDKEQAGAFAQASLDLPATDLGADASRLVGSDLSSLEAVFGTGDNAYDASDSTFSSSSWDIEKAGDLLIKMSPLKELSPAALNTQLGAYAASTWK</sequence>
<dbReference type="SUPFAM" id="SSF53850">
    <property type="entry name" value="Periplasmic binding protein-like II"/>
    <property type="match status" value="1"/>
</dbReference>
<dbReference type="InterPro" id="IPR050490">
    <property type="entry name" value="Bact_solute-bd_prot1"/>
</dbReference>
<evidence type="ECO:0000256" key="2">
    <source>
        <dbReference type="ARBA" id="ARBA00022729"/>
    </source>
</evidence>
<dbReference type="PANTHER" id="PTHR43649">
    <property type="entry name" value="ARABINOSE-BINDING PROTEIN-RELATED"/>
    <property type="match status" value="1"/>
</dbReference>
<gene>
    <name evidence="7" type="ORF">GCM10023195_11680</name>
</gene>
<dbReference type="Pfam" id="PF01547">
    <property type="entry name" value="SBP_bac_1"/>
    <property type="match status" value="1"/>
</dbReference>
<keyword evidence="5" id="KW-0449">Lipoprotein</keyword>
<evidence type="ECO:0000313" key="7">
    <source>
        <dbReference type="EMBL" id="GAA4603512.1"/>
    </source>
</evidence>
<protein>
    <recommendedName>
        <fullName evidence="9">Multiple sugar transport system substrate-binding protein</fullName>
    </recommendedName>
</protein>
<feature type="chain" id="PRO_5046579527" description="Multiple sugar transport system substrate-binding protein" evidence="6">
    <location>
        <begin position="28"/>
        <end position="462"/>
    </location>
</feature>
<dbReference type="Gene3D" id="3.40.190.10">
    <property type="entry name" value="Periplasmic binding protein-like II"/>
    <property type="match status" value="1"/>
</dbReference>
<reference evidence="8" key="1">
    <citation type="journal article" date="2019" name="Int. J. Syst. Evol. Microbiol.">
        <title>The Global Catalogue of Microorganisms (GCM) 10K type strain sequencing project: providing services to taxonomists for standard genome sequencing and annotation.</title>
        <authorList>
            <consortium name="The Broad Institute Genomics Platform"/>
            <consortium name="The Broad Institute Genome Sequencing Center for Infectious Disease"/>
            <person name="Wu L."/>
            <person name="Ma J."/>
        </authorList>
    </citation>
    <scope>NUCLEOTIDE SEQUENCE [LARGE SCALE GENOMIC DNA]</scope>
    <source>
        <strain evidence="8">JCM 17938</strain>
    </source>
</reference>
<dbReference type="EMBL" id="BAABHJ010000002">
    <property type="protein sequence ID" value="GAA4603512.1"/>
    <property type="molecule type" value="Genomic_DNA"/>
</dbReference>
<evidence type="ECO:0000256" key="1">
    <source>
        <dbReference type="ARBA" id="ARBA00022475"/>
    </source>
</evidence>
<dbReference type="RefSeq" id="WP_345349402.1">
    <property type="nucleotide sequence ID" value="NZ_BAABHJ010000002.1"/>
</dbReference>
<evidence type="ECO:0000256" key="4">
    <source>
        <dbReference type="ARBA" id="ARBA00023139"/>
    </source>
</evidence>
<dbReference type="PROSITE" id="PS51257">
    <property type="entry name" value="PROKAR_LIPOPROTEIN"/>
    <property type="match status" value="1"/>
</dbReference>
<evidence type="ECO:0000256" key="6">
    <source>
        <dbReference type="SAM" id="SignalP"/>
    </source>
</evidence>
<evidence type="ECO:0008006" key="9">
    <source>
        <dbReference type="Google" id="ProtNLM"/>
    </source>
</evidence>
<name>A0ABP8TEX0_9ACTN</name>
<keyword evidence="3" id="KW-0472">Membrane</keyword>
<keyword evidence="8" id="KW-1185">Reference proteome</keyword>
<proteinExistence type="predicted"/>
<feature type="signal peptide" evidence="6">
    <location>
        <begin position="1"/>
        <end position="27"/>
    </location>
</feature>
<evidence type="ECO:0000256" key="3">
    <source>
        <dbReference type="ARBA" id="ARBA00023136"/>
    </source>
</evidence>
<evidence type="ECO:0000256" key="5">
    <source>
        <dbReference type="ARBA" id="ARBA00023288"/>
    </source>
</evidence>
<dbReference type="Proteomes" id="UP001500212">
    <property type="component" value="Unassembled WGS sequence"/>
</dbReference>
<accession>A0ABP8TEX0</accession>
<comment type="caution">
    <text evidence="7">The sequence shown here is derived from an EMBL/GenBank/DDBJ whole genome shotgun (WGS) entry which is preliminary data.</text>
</comment>
<keyword evidence="4" id="KW-0564">Palmitate</keyword>
<dbReference type="InterPro" id="IPR006059">
    <property type="entry name" value="SBP"/>
</dbReference>
<keyword evidence="1" id="KW-1003">Cell membrane</keyword>
<organism evidence="7 8">
    <name type="scientific">Actinoallomurus liliacearum</name>
    <dbReference type="NCBI Taxonomy" id="1080073"/>
    <lineage>
        <taxon>Bacteria</taxon>
        <taxon>Bacillati</taxon>
        <taxon>Actinomycetota</taxon>
        <taxon>Actinomycetes</taxon>
        <taxon>Streptosporangiales</taxon>
        <taxon>Thermomonosporaceae</taxon>
        <taxon>Actinoallomurus</taxon>
    </lineage>
</organism>